<protein>
    <submittedName>
        <fullName evidence="9">Cytochrome P450</fullName>
    </submittedName>
</protein>
<dbReference type="GO" id="GO:0004497">
    <property type="term" value="F:monooxygenase activity"/>
    <property type="evidence" value="ECO:0007669"/>
    <property type="project" value="UniProtKB-KW"/>
</dbReference>
<evidence type="ECO:0000256" key="8">
    <source>
        <dbReference type="SAM" id="MobiDB-lite"/>
    </source>
</evidence>
<reference evidence="9" key="2">
    <citation type="submission" date="2020-09" db="EMBL/GenBank/DDBJ databases">
        <authorList>
            <person name="Sun Q."/>
            <person name="Ohkuma M."/>
        </authorList>
    </citation>
    <scope>NUCLEOTIDE SEQUENCE</scope>
    <source>
        <strain evidence="9">JCM 5016</strain>
    </source>
</reference>
<reference evidence="9" key="1">
    <citation type="journal article" date="2014" name="Int. J. Syst. Evol. Microbiol.">
        <title>Complete genome sequence of Corynebacterium casei LMG S-19264T (=DSM 44701T), isolated from a smear-ripened cheese.</title>
        <authorList>
            <consortium name="US DOE Joint Genome Institute (JGI-PGF)"/>
            <person name="Walter F."/>
            <person name="Albersmeier A."/>
            <person name="Kalinowski J."/>
            <person name="Ruckert C."/>
        </authorList>
    </citation>
    <scope>NUCLEOTIDE SEQUENCE</scope>
    <source>
        <strain evidence="9">JCM 5016</strain>
    </source>
</reference>
<keyword evidence="5 7" id="KW-0408">Iron</keyword>
<dbReference type="GO" id="GO:0005506">
    <property type="term" value="F:iron ion binding"/>
    <property type="evidence" value="ECO:0007669"/>
    <property type="project" value="InterPro"/>
</dbReference>
<comment type="caution">
    <text evidence="9">The sequence shown here is derived from an EMBL/GenBank/DDBJ whole genome shotgun (WGS) entry which is preliminary data.</text>
</comment>
<evidence type="ECO:0000313" key="9">
    <source>
        <dbReference type="EMBL" id="GHA16438.1"/>
    </source>
</evidence>
<dbReference type="RefSeq" id="WP_229880179.1">
    <property type="nucleotide sequence ID" value="NZ_BMWH01000044.1"/>
</dbReference>
<name>A0A918VR96_9ACTN</name>
<dbReference type="InterPro" id="IPR001128">
    <property type="entry name" value="Cyt_P450"/>
</dbReference>
<dbReference type="Pfam" id="PF00067">
    <property type="entry name" value="p450"/>
    <property type="match status" value="1"/>
</dbReference>
<dbReference type="AlphaFoldDB" id="A0A918VR96"/>
<evidence type="ECO:0000256" key="7">
    <source>
        <dbReference type="RuleBase" id="RU000461"/>
    </source>
</evidence>
<dbReference type="PANTHER" id="PTHR46696">
    <property type="entry name" value="P450, PUTATIVE (EUROFUNG)-RELATED"/>
    <property type="match status" value="1"/>
</dbReference>
<keyword evidence="2 7" id="KW-0349">Heme</keyword>
<evidence type="ECO:0000256" key="5">
    <source>
        <dbReference type="ARBA" id="ARBA00023004"/>
    </source>
</evidence>
<dbReference type="GO" id="GO:0020037">
    <property type="term" value="F:heme binding"/>
    <property type="evidence" value="ECO:0007669"/>
    <property type="project" value="InterPro"/>
</dbReference>
<dbReference type="InterPro" id="IPR036396">
    <property type="entry name" value="Cyt_P450_sf"/>
</dbReference>
<feature type="region of interest" description="Disordered" evidence="8">
    <location>
        <begin position="1"/>
        <end position="38"/>
    </location>
</feature>
<sequence>MAQQGTSDVLDRSPSPQAEPRETAAGPDPDRAPTVAPDGGATLLAWAARMREEQPVWRDAAGAVHLFRHADVQRVLADPGTFSSDTVGRLSGGRRKAPRGTLLLLDPPLHGRMRRLVSRAFTPGLIAGLEPWITEMTGSLLDAVDTDRFDLVDAFANPLPVTVIARMLGVPTADRERFQGWADQLLTTDPEDPDSVRRLEETATTIAAYLQTFIDERRARPRDDLLGTLVAAELDGERLTDEDITSFATLLLMAGHITTSVLLGNVLLCLDEEPGLFARVRSDRSLVPAVIEETLRLRPPFTRIERVTTGETAVGDTTLAENTLVHLWLLSANRDERVFEDPTAFRPDRSHARQAAFGHGIHYCIGAPLARLEGRIALNALLDRFSSIRVDRDVPLAYHGTNVFGARHLPLRAVSA</sequence>
<gene>
    <name evidence="9" type="ORF">GCM10010389_63670</name>
</gene>
<keyword evidence="3 7" id="KW-0479">Metal-binding</keyword>
<dbReference type="GO" id="GO:0016705">
    <property type="term" value="F:oxidoreductase activity, acting on paired donors, with incorporation or reduction of molecular oxygen"/>
    <property type="evidence" value="ECO:0007669"/>
    <property type="project" value="InterPro"/>
</dbReference>
<dbReference type="InterPro" id="IPR017972">
    <property type="entry name" value="Cyt_P450_CS"/>
</dbReference>
<dbReference type="Proteomes" id="UP000623010">
    <property type="component" value="Unassembled WGS sequence"/>
</dbReference>
<dbReference type="EMBL" id="BMWH01000044">
    <property type="protein sequence ID" value="GHA16438.1"/>
    <property type="molecule type" value="Genomic_DNA"/>
</dbReference>
<dbReference type="PRINTS" id="PR00359">
    <property type="entry name" value="BP450"/>
</dbReference>
<evidence type="ECO:0000256" key="1">
    <source>
        <dbReference type="ARBA" id="ARBA00010617"/>
    </source>
</evidence>
<dbReference type="Gene3D" id="1.10.630.10">
    <property type="entry name" value="Cytochrome P450"/>
    <property type="match status" value="1"/>
</dbReference>
<dbReference type="InterPro" id="IPR002397">
    <property type="entry name" value="Cyt_P450_B"/>
</dbReference>
<dbReference type="FunFam" id="1.10.630.10:FF:000018">
    <property type="entry name" value="Cytochrome P450 monooxygenase"/>
    <property type="match status" value="1"/>
</dbReference>
<evidence type="ECO:0000256" key="3">
    <source>
        <dbReference type="ARBA" id="ARBA00022723"/>
    </source>
</evidence>
<evidence type="ECO:0000256" key="4">
    <source>
        <dbReference type="ARBA" id="ARBA00023002"/>
    </source>
</evidence>
<dbReference type="SUPFAM" id="SSF48264">
    <property type="entry name" value="Cytochrome P450"/>
    <property type="match status" value="1"/>
</dbReference>
<dbReference type="PROSITE" id="PS00086">
    <property type="entry name" value="CYTOCHROME_P450"/>
    <property type="match status" value="1"/>
</dbReference>
<organism evidence="9 10">
    <name type="scientific">Streptomyces echinoruber</name>
    <dbReference type="NCBI Taxonomy" id="68898"/>
    <lineage>
        <taxon>Bacteria</taxon>
        <taxon>Bacillati</taxon>
        <taxon>Actinomycetota</taxon>
        <taxon>Actinomycetes</taxon>
        <taxon>Kitasatosporales</taxon>
        <taxon>Streptomycetaceae</taxon>
        <taxon>Streptomyces</taxon>
    </lineage>
</organism>
<comment type="similarity">
    <text evidence="1 7">Belongs to the cytochrome P450 family.</text>
</comment>
<evidence type="ECO:0000256" key="2">
    <source>
        <dbReference type="ARBA" id="ARBA00022617"/>
    </source>
</evidence>
<accession>A0A918VR96</accession>
<keyword evidence="6 7" id="KW-0503">Monooxygenase</keyword>
<keyword evidence="10" id="KW-1185">Reference proteome</keyword>
<evidence type="ECO:0000256" key="6">
    <source>
        <dbReference type="ARBA" id="ARBA00023033"/>
    </source>
</evidence>
<dbReference type="CDD" id="cd11032">
    <property type="entry name" value="P450_EryK-like"/>
    <property type="match status" value="1"/>
</dbReference>
<evidence type="ECO:0000313" key="10">
    <source>
        <dbReference type="Proteomes" id="UP000623010"/>
    </source>
</evidence>
<proteinExistence type="inferred from homology"/>
<dbReference type="PANTHER" id="PTHR46696:SF3">
    <property type="entry name" value="PULCHERRIMINIC ACID SYNTHASE"/>
    <property type="match status" value="1"/>
</dbReference>
<keyword evidence="4 7" id="KW-0560">Oxidoreductase</keyword>
<dbReference type="PRINTS" id="PR00385">
    <property type="entry name" value="P450"/>
</dbReference>